<keyword evidence="9" id="KW-1185">Reference proteome</keyword>
<dbReference type="Gene3D" id="3.40.1090.10">
    <property type="entry name" value="Cytosolic phospholipase A2 catalytic domain"/>
    <property type="match status" value="2"/>
</dbReference>
<dbReference type="AlphaFoldDB" id="A0AAD7KYE8"/>
<dbReference type="GO" id="GO:0016042">
    <property type="term" value="P:lipid catabolic process"/>
    <property type="evidence" value="ECO:0007669"/>
    <property type="project" value="UniProtKB-UniRule"/>
</dbReference>
<feature type="short sequence motif" description="DGA/G" evidence="4">
    <location>
        <begin position="147"/>
        <end position="149"/>
    </location>
</feature>
<keyword evidence="3 4" id="KW-0443">Lipid metabolism</keyword>
<evidence type="ECO:0000256" key="4">
    <source>
        <dbReference type="PROSITE-ProRule" id="PRU01161"/>
    </source>
</evidence>
<evidence type="ECO:0000259" key="7">
    <source>
        <dbReference type="PROSITE" id="PS51635"/>
    </source>
</evidence>
<feature type="active site" description="Nucleophile" evidence="4">
    <location>
        <position position="53"/>
    </location>
</feature>
<feature type="short sequence motif" description="GXSXG" evidence="4">
    <location>
        <begin position="51"/>
        <end position="55"/>
    </location>
</feature>
<comment type="similarity">
    <text evidence="1 5">Belongs to the patatin family.</text>
</comment>
<name>A0AAD7KYE8_QUISA</name>
<feature type="active site" description="Proton acceptor" evidence="4">
    <location>
        <position position="147"/>
    </location>
</feature>
<dbReference type="Proteomes" id="UP001163823">
    <property type="component" value="Chromosome 13"/>
</dbReference>
<keyword evidence="2 4" id="KW-0442">Lipid degradation</keyword>
<dbReference type="InterPro" id="IPR002641">
    <property type="entry name" value="PNPLA_dom"/>
</dbReference>
<evidence type="ECO:0000256" key="6">
    <source>
        <dbReference type="SAM" id="MobiDB-lite"/>
    </source>
</evidence>
<dbReference type="PROSITE" id="PS51635">
    <property type="entry name" value="PNPLA"/>
    <property type="match status" value="1"/>
</dbReference>
<dbReference type="GO" id="GO:0047372">
    <property type="term" value="F:monoacylglycerol lipase activity"/>
    <property type="evidence" value="ECO:0007669"/>
    <property type="project" value="TreeGrafter"/>
</dbReference>
<evidence type="ECO:0000256" key="5">
    <source>
        <dbReference type="RuleBase" id="RU361262"/>
    </source>
</evidence>
<comment type="function">
    <text evidence="5">Lipolytic acyl hydrolase (LAH).</text>
</comment>
<dbReference type="EMBL" id="JARAOO010000013">
    <property type="protein sequence ID" value="KAJ7947416.1"/>
    <property type="molecule type" value="Genomic_DNA"/>
</dbReference>
<accession>A0AAD7KYE8</accession>
<dbReference type="SUPFAM" id="SSF52151">
    <property type="entry name" value="FabD/lysophospholipase-like"/>
    <property type="match status" value="1"/>
</dbReference>
<comment type="domain">
    <text evidence="5">The nitrogen atoms of the two glycine residues in the GGXR motif define the oxyanion hole, and stabilize the oxyanion that forms during the nucleophilic attack by the catalytic serine during substrate cleavage.</text>
</comment>
<protein>
    <recommendedName>
        <fullName evidence="5">Patatin</fullName>
        <ecNumber evidence="5">3.1.1.-</ecNumber>
    </recommendedName>
</protein>
<evidence type="ECO:0000256" key="1">
    <source>
        <dbReference type="ARBA" id="ARBA00010240"/>
    </source>
</evidence>
<dbReference type="EC" id="3.1.1.-" evidence="5"/>
<dbReference type="PANTHER" id="PTHR32176:SF92">
    <property type="entry name" value="XYLOSE ISOMERASE"/>
    <property type="match status" value="1"/>
</dbReference>
<evidence type="ECO:0000256" key="2">
    <source>
        <dbReference type="ARBA" id="ARBA00022963"/>
    </source>
</evidence>
<feature type="region of interest" description="Disordered" evidence="6">
    <location>
        <begin position="89"/>
        <end position="108"/>
    </location>
</feature>
<evidence type="ECO:0000313" key="8">
    <source>
        <dbReference type="EMBL" id="KAJ7947416.1"/>
    </source>
</evidence>
<evidence type="ECO:0000256" key="3">
    <source>
        <dbReference type="ARBA" id="ARBA00023098"/>
    </source>
</evidence>
<proteinExistence type="inferred from homology"/>
<dbReference type="InterPro" id="IPR016035">
    <property type="entry name" value="Acyl_Trfase/lysoPLipase"/>
</dbReference>
<dbReference type="GO" id="GO:0004620">
    <property type="term" value="F:phospholipase activity"/>
    <property type="evidence" value="ECO:0007669"/>
    <property type="project" value="TreeGrafter"/>
</dbReference>
<dbReference type="KEGG" id="qsa:O6P43_032226"/>
<evidence type="ECO:0000313" key="9">
    <source>
        <dbReference type="Proteomes" id="UP001163823"/>
    </source>
</evidence>
<feature type="short sequence motif" description="GXGXXG" evidence="4">
    <location>
        <begin position="13"/>
        <end position="18"/>
    </location>
</feature>
<organism evidence="8 9">
    <name type="scientific">Quillaja saponaria</name>
    <name type="common">Soap bark tree</name>
    <dbReference type="NCBI Taxonomy" id="32244"/>
    <lineage>
        <taxon>Eukaryota</taxon>
        <taxon>Viridiplantae</taxon>
        <taxon>Streptophyta</taxon>
        <taxon>Embryophyta</taxon>
        <taxon>Tracheophyta</taxon>
        <taxon>Spermatophyta</taxon>
        <taxon>Magnoliopsida</taxon>
        <taxon>eudicotyledons</taxon>
        <taxon>Gunneridae</taxon>
        <taxon>Pentapetalae</taxon>
        <taxon>rosids</taxon>
        <taxon>fabids</taxon>
        <taxon>Fabales</taxon>
        <taxon>Quillajaceae</taxon>
        <taxon>Quillaja</taxon>
    </lineage>
</organism>
<sequence length="268" mass="28610">MTTPLITVLSIDGGGIRGIIPSVILAFLESKLQEIDGSDARIADYFDIVGGTSTGGLMATMLTAPNDQQRPLFAANELVPFYINESPKIFPQDQVPPTTGPKAKQNPSKDAKLSDICIATSAAPTILPPYKFKVLDLLGSHEFNLTDGGVAAANPTLWALTHISKGAVGTDMVDIHVETLFQSHDTAQNYLRVEDDSLTGDALSADKATPENLENLKKIGIELLDKPASRVNLDTGALEPIEGAGTYAQALAVFAIKLSEQRKLKKNI</sequence>
<feature type="domain" description="PNPLA" evidence="7">
    <location>
        <begin position="9"/>
        <end position="160"/>
    </location>
</feature>
<reference evidence="8" key="1">
    <citation type="journal article" date="2023" name="Science">
        <title>Elucidation of the pathway for biosynthesis of saponin adjuvants from the soapbark tree.</title>
        <authorList>
            <person name="Reed J."/>
            <person name="Orme A."/>
            <person name="El-Demerdash A."/>
            <person name="Owen C."/>
            <person name="Martin L.B.B."/>
            <person name="Misra R.C."/>
            <person name="Kikuchi S."/>
            <person name="Rejzek M."/>
            <person name="Martin A.C."/>
            <person name="Harkess A."/>
            <person name="Leebens-Mack J."/>
            <person name="Louveau T."/>
            <person name="Stephenson M.J."/>
            <person name="Osbourn A."/>
        </authorList>
    </citation>
    <scope>NUCLEOTIDE SEQUENCE</scope>
    <source>
        <strain evidence="8">S10</strain>
    </source>
</reference>
<comment type="caution">
    <text evidence="8">The sequence shown here is derived from an EMBL/GenBank/DDBJ whole genome shotgun (WGS) entry which is preliminary data.</text>
</comment>
<gene>
    <name evidence="8" type="ORF">O6P43_032226</name>
</gene>
<keyword evidence="4 5" id="KW-0378">Hydrolase</keyword>
<dbReference type="PANTHER" id="PTHR32176">
    <property type="entry name" value="XYLOSE ISOMERASE"/>
    <property type="match status" value="1"/>
</dbReference>
<dbReference type="Pfam" id="PF01734">
    <property type="entry name" value="Patatin"/>
    <property type="match status" value="2"/>
</dbReference>